<sequence length="703" mass="78582">MSRTSDRPPPSSPADRFRSPLHRRDTTPISVDHEDRTRRRTAHLWNLYDDFGSGPSPDGRQEREDHCFEDFRPADPITRLNSSAQAAESGRTSSRTALTVDTATIADDPRRAIGSMAWPGEMVDAAEKKYPDLDQHPSFGSQWQHCAAPTTPEQDSQNISATGSLSYTSHAGSSAQKSFGEASSASVESYHAALQKLNVAEPNDGSGTRTSVKRWLKGQRRRPGVKLVELERDRLSASATWPASPVAAPHTPNHISTFQPADEYKALDCRSVTSQRRSQRVDKHGRRVSIIPEVTSSPSTRRASPIRKERRRSFFGSIGSALGSIPTTSLKNQSKQQDKQLEEQQDDWERRLSGYSQHRTEEDPFGQASPLTYNPTKSSGRSGRTGYFSRRPRSSEGDVYTPVKGPYVGFSRRTQKLDSPPLGGGRLTNPETPPSEQDSWLKPHRSRVNRSSSSAYSPCDTSARAMENPAAYIAWKTDLDSRADPNYHSNETPTNRRSLDDPLDFDRPTPASDLLHTPNPVLEPTLGHFPVEASRVTTPPTLTPTPNEPTLKKKQKKKKYFWDSFYPRGPDRDSTKASTKDSDQASVTSDRWHTQFPMPQDASITRAKNTAGSQDWYRIRMDQIMGEDDDDDEAKDIEDLRMFEWDLPEHLPSSPLCPLHPKNSSKGKGVCVYHGRKKRRDGTLTSGKYGETSPTELGVEKWI</sequence>
<feature type="region of interest" description="Disordered" evidence="1">
    <location>
        <begin position="131"/>
        <end position="172"/>
    </location>
</feature>
<reference evidence="2 3" key="1">
    <citation type="submission" date="2019-07" db="EMBL/GenBank/DDBJ databases">
        <title>Venturia inaequalis Genome Resource.</title>
        <authorList>
            <person name="Lichtner F.J."/>
        </authorList>
    </citation>
    <scope>NUCLEOTIDE SEQUENCE [LARGE SCALE GENOMIC DNA]</scope>
    <source>
        <strain evidence="2 3">DMI_063113</strain>
    </source>
</reference>
<protein>
    <submittedName>
        <fullName evidence="2">Uncharacterized protein</fullName>
    </submittedName>
</protein>
<accession>A0A8H3VHP5</accession>
<evidence type="ECO:0000313" key="2">
    <source>
        <dbReference type="EMBL" id="KAE9990332.1"/>
    </source>
</evidence>
<dbReference type="EMBL" id="WNWR01000142">
    <property type="protein sequence ID" value="KAE9990332.1"/>
    <property type="molecule type" value="Genomic_DNA"/>
</dbReference>
<gene>
    <name evidence="2" type="ORF">EG327_001566</name>
</gene>
<evidence type="ECO:0000256" key="1">
    <source>
        <dbReference type="SAM" id="MobiDB-lite"/>
    </source>
</evidence>
<feature type="compositionally biased region" description="Polar residues" evidence="1">
    <location>
        <begin position="151"/>
        <end position="172"/>
    </location>
</feature>
<feature type="compositionally biased region" description="Basic and acidic residues" evidence="1">
    <location>
        <begin position="15"/>
        <end position="37"/>
    </location>
</feature>
<name>A0A8H3VHP5_VENIN</name>
<feature type="compositionally biased region" description="Basic and acidic residues" evidence="1">
    <location>
        <begin position="336"/>
        <end position="362"/>
    </location>
</feature>
<feature type="compositionally biased region" description="Basic and acidic residues" evidence="1">
    <location>
        <begin position="497"/>
        <end position="507"/>
    </location>
</feature>
<feature type="compositionally biased region" description="Polar residues" evidence="1">
    <location>
        <begin position="369"/>
        <end position="382"/>
    </location>
</feature>
<feature type="compositionally biased region" description="Polar residues" evidence="1">
    <location>
        <begin position="487"/>
        <end position="496"/>
    </location>
</feature>
<feature type="compositionally biased region" description="Basic residues" evidence="1">
    <location>
        <begin position="304"/>
        <end position="313"/>
    </location>
</feature>
<dbReference type="Proteomes" id="UP000490939">
    <property type="component" value="Unassembled WGS sequence"/>
</dbReference>
<feature type="region of interest" description="Disordered" evidence="1">
    <location>
        <begin position="273"/>
        <end position="463"/>
    </location>
</feature>
<comment type="caution">
    <text evidence="2">The sequence shown here is derived from an EMBL/GenBank/DDBJ whole genome shotgun (WGS) entry which is preliminary data.</text>
</comment>
<proteinExistence type="predicted"/>
<feature type="compositionally biased region" description="Basic and acidic residues" evidence="1">
    <location>
        <begin position="569"/>
        <end position="583"/>
    </location>
</feature>
<feature type="region of interest" description="Disordered" evidence="1">
    <location>
        <begin position="1"/>
        <end position="39"/>
    </location>
</feature>
<evidence type="ECO:0000313" key="3">
    <source>
        <dbReference type="Proteomes" id="UP000490939"/>
    </source>
</evidence>
<dbReference type="AlphaFoldDB" id="A0A8H3VHP5"/>
<feature type="region of interest" description="Disordered" evidence="1">
    <location>
        <begin position="656"/>
        <end position="703"/>
    </location>
</feature>
<keyword evidence="3" id="KW-1185">Reference proteome</keyword>
<organism evidence="2 3">
    <name type="scientific">Venturia inaequalis</name>
    <name type="common">Apple scab fungus</name>
    <dbReference type="NCBI Taxonomy" id="5025"/>
    <lineage>
        <taxon>Eukaryota</taxon>
        <taxon>Fungi</taxon>
        <taxon>Dikarya</taxon>
        <taxon>Ascomycota</taxon>
        <taxon>Pezizomycotina</taxon>
        <taxon>Dothideomycetes</taxon>
        <taxon>Pleosporomycetidae</taxon>
        <taxon>Venturiales</taxon>
        <taxon>Venturiaceae</taxon>
        <taxon>Venturia</taxon>
    </lineage>
</organism>
<feature type="region of interest" description="Disordered" evidence="1">
    <location>
        <begin position="478"/>
        <end position="592"/>
    </location>
</feature>